<dbReference type="InterPro" id="IPR020622">
    <property type="entry name" value="Ala_racemase_pyridoxalP-BS"/>
</dbReference>
<feature type="domain" description="Alanine racemase C-terminal" evidence="10">
    <location>
        <begin position="237"/>
        <end position="361"/>
    </location>
</feature>
<dbReference type="SUPFAM" id="SSF50621">
    <property type="entry name" value="Alanine racemase C-terminal domain-like"/>
    <property type="match status" value="1"/>
</dbReference>
<keyword evidence="5 7" id="KW-0663">Pyridoxal phosphate</keyword>
<accession>I3YF42</accession>
<dbReference type="PANTHER" id="PTHR30511">
    <property type="entry name" value="ALANINE RACEMASE"/>
    <property type="match status" value="1"/>
</dbReference>
<dbReference type="RefSeq" id="WP_014780001.1">
    <property type="nucleotide sequence ID" value="NC_018012.1"/>
</dbReference>
<evidence type="ECO:0000256" key="8">
    <source>
        <dbReference type="PIRSR" id="PIRSR600821-50"/>
    </source>
</evidence>
<dbReference type="PANTHER" id="PTHR30511:SF0">
    <property type="entry name" value="ALANINE RACEMASE, CATABOLIC-RELATED"/>
    <property type="match status" value="1"/>
</dbReference>
<evidence type="ECO:0000313" key="12">
    <source>
        <dbReference type="Proteomes" id="UP000006062"/>
    </source>
</evidence>
<feature type="active site" description="Proton acceptor; specific for D-alanine" evidence="7">
    <location>
        <position position="38"/>
    </location>
</feature>
<dbReference type="InterPro" id="IPR009006">
    <property type="entry name" value="Ala_racemase/Decarboxylase_C"/>
</dbReference>
<dbReference type="PROSITE" id="PS00395">
    <property type="entry name" value="ALANINE_RACEMASE"/>
    <property type="match status" value="1"/>
</dbReference>
<evidence type="ECO:0000256" key="3">
    <source>
        <dbReference type="ARBA" id="ARBA00007880"/>
    </source>
</evidence>
<comment type="pathway">
    <text evidence="7">Amino-acid biosynthesis; D-alanine biosynthesis; D-alanine from L-alanine: step 1/1.</text>
</comment>
<keyword evidence="12" id="KW-1185">Reference proteome</keyword>
<dbReference type="GO" id="GO:0008784">
    <property type="term" value="F:alanine racemase activity"/>
    <property type="evidence" value="ECO:0007669"/>
    <property type="project" value="UniProtKB-UniRule"/>
</dbReference>
<sequence length="368" mass="39596">MKSPARPLRARIHLDAVLHNYRYAKRLAPSARALAVVKANGYGHGAISLARALASEADGFAVACIDEAMELRESGIRNPILLLEGVFAPDEIALADRAGLAMVVHSRQQLEWVLAARPSRPLECWIKLDSGMHRVGLAPGEFAGAHAALADCPHVGNLVAMSHFARADEPEHPYTERQIAVFGQALGGLRIPRSLANSAAILAWPQAHGEWTRPGLMLYGISPLPDGHPLATPLQPAMTLESAILSIRDLEAGEPVGYGGRFVCDRPTRVGVAAVGYADGYPRHARDGTPVAVKGRRTRIIGRVSMDMITLDLTGMADARIGDPVELWGTTIPANEVAQASDTIAYQLFTGIGRRVPLIHEGLQTQWK</sequence>
<dbReference type="HAMAP" id="MF_01201">
    <property type="entry name" value="Ala_racemase"/>
    <property type="match status" value="1"/>
</dbReference>
<dbReference type="GO" id="GO:0030632">
    <property type="term" value="P:D-alanine biosynthetic process"/>
    <property type="evidence" value="ECO:0007669"/>
    <property type="project" value="UniProtKB-UniRule"/>
</dbReference>
<comment type="cofactor">
    <cofactor evidence="2 7 8">
        <name>pyridoxal 5'-phosphate</name>
        <dbReference type="ChEBI" id="CHEBI:597326"/>
    </cofactor>
</comment>
<dbReference type="Proteomes" id="UP000006062">
    <property type="component" value="Chromosome"/>
</dbReference>
<comment type="function">
    <text evidence="7">Catalyzes the interconversion of L-alanine and D-alanine. May also act on other amino acids.</text>
</comment>
<dbReference type="SUPFAM" id="SSF51419">
    <property type="entry name" value="PLP-binding barrel"/>
    <property type="match status" value="1"/>
</dbReference>
<evidence type="ECO:0000256" key="1">
    <source>
        <dbReference type="ARBA" id="ARBA00000316"/>
    </source>
</evidence>
<dbReference type="Pfam" id="PF01168">
    <property type="entry name" value="Ala_racemase_N"/>
    <property type="match status" value="1"/>
</dbReference>
<dbReference type="EMBL" id="CP003154">
    <property type="protein sequence ID" value="AFL75610.1"/>
    <property type="molecule type" value="Genomic_DNA"/>
</dbReference>
<dbReference type="OrthoDB" id="9813814at2"/>
<evidence type="ECO:0000256" key="7">
    <source>
        <dbReference type="HAMAP-Rule" id="MF_01201"/>
    </source>
</evidence>
<evidence type="ECO:0000259" key="10">
    <source>
        <dbReference type="SMART" id="SM01005"/>
    </source>
</evidence>
<evidence type="ECO:0000256" key="5">
    <source>
        <dbReference type="ARBA" id="ARBA00022898"/>
    </source>
</evidence>
<feature type="binding site" evidence="7 9">
    <location>
        <position position="134"/>
    </location>
    <ligand>
        <name>substrate</name>
    </ligand>
</feature>
<comment type="catalytic activity">
    <reaction evidence="1 7">
        <text>L-alanine = D-alanine</text>
        <dbReference type="Rhea" id="RHEA:20249"/>
        <dbReference type="ChEBI" id="CHEBI:57416"/>
        <dbReference type="ChEBI" id="CHEBI:57972"/>
        <dbReference type="EC" id="5.1.1.1"/>
    </reaction>
</comment>
<evidence type="ECO:0000313" key="11">
    <source>
        <dbReference type="EMBL" id="AFL75610.1"/>
    </source>
</evidence>
<evidence type="ECO:0000256" key="2">
    <source>
        <dbReference type="ARBA" id="ARBA00001933"/>
    </source>
</evidence>
<dbReference type="AlphaFoldDB" id="I3YF42"/>
<feature type="binding site" evidence="7 9">
    <location>
        <position position="306"/>
    </location>
    <ligand>
        <name>substrate</name>
    </ligand>
</feature>
<dbReference type="FunFam" id="2.40.37.10:FF:000002">
    <property type="entry name" value="Alanine racemase"/>
    <property type="match status" value="1"/>
</dbReference>
<reference evidence="11 12" key="1">
    <citation type="submission" date="2012-06" db="EMBL/GenBank/DDBJ databases">
        <title>Complete sequence of Thiocystis violascens DSM 198.</title>
        <authorList>
            <consortium name="US DOE Joint Genome Institute"/>
            <person name="Lucas S."/>
            <person name="Han J."/>
            <person name="Lapidus A."/>
            <person name="Cheng J.-F."/>
            <person name="Goodwin L."/>
            <person name="Pitluck S."/>
            <person name="Peters L."/>
            <person name="Ovchinnikova G."/>
            <person name="Teshima H."/>
            <person name="Detter J.C."/>
            <person name="Han C."/>
            <person name="Tapia R."/>
            <person name="Land M."/>
            <person name="Hauser L."/>
            <person name="Kyrpides N."/>
            <person name="Ivanova N."/>
            <person name="Pagani I."/>
            <person name="Vogl K."/>
            <person name="Liu Z."/>
            <person name="Frigaard N.-U."/>
            <person name="Bryant D."/>
            <person name="Woyke T."/>
        </authorList>
    </citation>
    <scope>NUCLEOTIDE SEQUENCE [LARGE SCALE GENOMIC DNA]</scope>
    <source>
        <strain evidence="12">ATCC 17096 / DSM 198 / 6111</strain>
    </source>
</reference>
<dbReference type="Gene3D" id="3.20.20.10">
    <property type="entry name" value="Alanine racemase"/>
    <property type="match status" value="1"/>
</dbReference>
<comment type="similarity">
    <text evidence="3 7">Belongs to the alanine racemase family.</text>
</comment>
<dbReference type="eggNOG" id="COG0787">
    <property type="taxonomic scope" value="Bacteria"/>
</dbReference>
<dbReference type="CDD" id="cd06827">
    <property type="entry name" value="PLPDE_III_AR_proteobact"/>
    <property type="match status" value="1"/>
</dbReference>
<dbReference type="InterPro" id="IPR001608">
    <property type="entry name" value="Ala_racemase_N"/>
</dbReference>
<evidence type="ECO:0000256" key="9">
    <source>
        <dbReference type="PIRSR" id="PIRSR600821-52"/>
    </source>
</evidence>
<dbReference type="HOGENOM" id="CLU_028393_1_0_6"/>
<protein>
    <recommendedName>
        <fullName evidence="4 7">Alanine racemase</fullName>
        <ecNumber evidence="4 7">5.1.1.1</ecNumber>
    </recommendedName>
</protein>
<gene>
    <name evidence="11" type="ordered locus">Thivi_3766</name>
</gene>
<dbReference type="GO" id="GO:0005829">
    <property type="term" value="C:cytosol"/>
    <property type="evidence" value="ECO:0007669"/>
    <property type="project" value="TreeGrafter"/>
</dbReference>
<dbReference type="GO" id="GO:0030170">
    <property type="term" value="F:pyridoxal phosphate binding"/>
    <property type="evidence" value="ECO:0007669"/>
    <property type="project" value="UniProtKB-UniRule"/>
</dbReference>
<organism evidence="11 12">
    <name type="scientific">Thiocystis violascens (strain ATCC 17096 / DSM 198 / 6111)</name>
    <name type="common">Chromatium violascens</name>
    <dbReference type="NCBI Taxonomy" id="765911"/>
    <lineage>
        <taxon>Bacteria</taxon>
        <taxon>Pseudomonadati</taxon>
        <taxon>Pseudomonadota</taxon>
        <taxon>Gammaproteobacteria</taxon>
        <taxon>Chromatiales</taxon>
        <taxon>Chromatiaceae</taxon>
        <taxon>Thiocystis</taxon>
    </lineage>
</organism>
<evidence type="ECO:0000256" key="4">
    <source>
        <dbReference type="ARBA" id="ARBA00013089"/>
    </source>
</evidence>
<proteinExistence type="inferred from homology"/>
<dbReference type="SMART" id="SM01005">
    <property type="entry name" value="Ala_racemase_C"/>
    <property type="match status" value="1"/>
</dbReference>
<dbReference type="UniPathway" id="UPA00042">
    <property type="reaction ID" value="UER00497"/>
</dbReference>
<dbReference type="FunFam" id="3.20.20.10:FF:000002">
    <property type="entry name" value="Alanine racemase"/>
    <property type="match status" value="1"/>
</dbReference>
<dbReference type="Gene3D" id="2.40.37.10">
    <property type="entry name" value="Lyase, Ornithine Decarboxylase, Chain A, domain 1"/>
    <property type="match status" value="1"/>
</dbReference>
<feature type="modified residue" description="N6-(pyridoxal phosphate)lysine" evidence="7 8">
    <location>
        <position position="38"/>
    </location>
</feature>
<dbReference type="InterPro" id="IPR011079">
    <property type="entry name" value="Ala_racemase_C"/>
</dbReference>
<dbReference type="STRING" id="765911.Thivi_3766"/>
<dbReference type="PRINTS" id="PR00992">
    <property type="entry name" value="ALARACEMASE"/>
</dbReference>
<dbReference type="NCBIfam" id="TIGR00492">
    <property type="entry name" value="alr"/>
    <property type="match status" value="1"/>
</dbReference>
<keyword evidence="6 7" id="KW-0413">Isomerase</keyword>
<feature type="active site" description="Proton acceptor; specific for L-alanine" evidence="7">
    <location>
        <position position="258"/>
    </location>
</feature>
<dbReference type="KEGG" id="tvi:Thivi_3766"/>
<name>I3YF42_THIV6</name>
<dbReference type="EC" id="5.1.1.1" evidence="4 7"/>
<evidence type="ECO:0000256" key="6">
    <source>
        <dbReference type="ARBA" id="ARBA00023235"/>
    </source>
</evidence>
<dbReference type="Pfam" id="PF00842">
    <property type="entry name" value="Ala_racemase_C"/>
    <property type="match status" value="1"/>
</dbReference>
<dbReference type="InterPro" id="IPR029066">
    <property type="entry name" value="PLP-binding_barrel"/>
</dbReference>
<dbReference type="InterPro" id="IPR000821">
    <property type="entry name" value="Ala_racemase"/>
</dbReference>